<dbReference type="AlphaFoldDB" id="A0A1I8F5U2"/>
<proteinExistence type="predicted"/>
<reference evidence="3" key="1">
    <citation type="submission" date="2016-11" db="UniProtKB">
        <authorList>
            <consortium name="WormBaseParasite"/>
        </authorList>
    </citation>
    <scope>IDENTIFICATION</scope>
</reference>
<evidence type="ECO:0000313" key="2">
    <source>
        <dbReference type="Proteomes" id="UP000095280"/>
    </source>
</evidence>
<dbReference type="Proteomes" id="UP000095280">
    <property type="component" value="Unplaced"/>
</dbReference>
<keyword evidence="2" id="KW-1185">Reference proteome</keyword>
<evidence type="ECO:0000313" key="3">
    <source>
        <dbReference type="WBParaSite" id="maker-unitig_21658-snap-gene-0.2-mRNA-1"/>
    </source>
</evidence>
<protein>
    <submittedName>
        <fullName evidence="3">Beta-galactosidase</fullName>
    </submittedName>
</protein>
<name>A0A1I8F5U2_9PLAT</name>
<organism evidence="2 3">
    <name type="scientific">Macrostomum lignano</name>
    <dbReference type="NCBI Taxonomy" id="282301"/>
    <lineage>
        <taxon>Eukaryota</taxon>
        <taxon>Metazoa</taxon>
        <taxon>Spiralia</taxon>
        <taxon>Lophotrochozoa</taxon>
        <taxon>Platyhelminthes</taxon>
        <taxon>Rhabditophora</taxon>
        <taxon>Macrostomorpha</taxon>
        <taxon>Macrostomida</taxon>
        <taxon>Macrostomidae</taxon>
        <taxon>Macrostomum</taxon>
    </lineage>
</organism>
<evidence type="ECO:0000256" key="1">
    <source>
        <dbReference type="SAM" id="MobiDB-lite"/>
    </source>
</evidence>
<sequence length="319" mass="33668">NNCPNTGPNTWIGHSFTHGSTSVADFAFAAHSYSALRAGRAELGSGGGLPGKGHLCVSFRQCCSGYCLPINASNRWPDRPSSSALTTALTTEAAPWKGNLKVRKCTGGTSSGTPVVLEPHAPVVLRVREARPSTAFTVTVEPSAATGSHKHDSGLRRQPALLEHEPVRLHPVIGEGRLGRQLHDAGVQHQGVHAGVGQVALDELAHGLVAGQVQPRAAHLRVHRPVANVVGNVVAFLQARITGGAPPGEVLGRGQADAWVAPVTTTRAMKVDMFPGGLGRGVQQSQTAEKEGLRNSPGSSKRWRPESSGWNEEDQRWAL</sequence>
<accession>A0A1I8F5U2</accession>
<dbReference type="WBParaSite" id="maker-unitig_21658-snap-gene-0.2-mRNA-1">
    <property type="protein sequence ID" value="maker-unitig_21658-snap-gene-0.2-mRNA-1"/>
    <property type="gene ID" value="maker-unitig_21658-snap-gene-0.2"/>
</dbReference>
<feature type="region of interest" description="Disordered" evidence="1">
    <location>
        <begin position="274"/>
        <end position="319"/>
    </location>
</feature>